<accession>A0ABN7NKN8</accession>
<organism evidence="2 3">
    <name type="scientific">Timema podura</name>
    <name type="common">Walking stick</name>
    <dbReference type="NCBI Taxonomy" id="61482"/>
    <lineage>
        <taxon>Eukaryota</taxon>
        <taxon>Metazoa</taxon>
        <taxon>Ecdysozoa</taxon>
        <taxon>Arthropoda</taxon>
        <taxon>Hexapoda</taxon>
        <taxon>Insecta</taxon>
        <taxon>Pterygota</taxon>
        <taxon>Neoptera</taxon>
        <taxon>Polyneoptera</taxon>
        <taxon>Phasmatodea</taxon>
        <taxon>Timematodea</taxon>
        <taxon>Timematoidea</taxon>
        <taxon>Timematidae</taxon>
        <taxon>Timema</taxon>
    </lineage>
</organism>
<sequence length="341" mass="38594">MADNTEARTESGWTVTVAGTTTFPQDHHDVEMRLSFPACSRRHTASQSDSGVGEDTNNNGGHHGESQSHFLPPAQMNNTQHWSLTVKNQTELYTFIWSGKNYFSIILDSIIQGGPRKCSPPPISSRRLTLNWRRSIPFHPVLCFRQAVHLLILHVTIWVEEDLPPPIQSEAPAGYKRRATFPWATLYKSIPKVGHTKELVSSYLRPDTGLPVTSVVDEETLKVRAQRRLSLASWPKVHKIVQNKVIIRKASGNVSREVRSVSHLLEDESGHLVLKSGLTITGSAITPEKKPRVPTMSERDVTRMHTTKRTKRDMIKLKDTCWEPPPSEIQILGMQWMQYTE</sequence>
<evidence type="ECO:0000256" key="1">
    <source>
        <dbReference type="SAM" id="MobiDB-lite"/>
    </source>
</evidence>
<feature type="compositionally biased region" description="Basic and acidic residues" evidence="1">
    <location>
        <begin position="288"/>
        <end position="303"/>
    </location>
</feature>
<keyword evidence="3" id="KW-1185">Reference proteome</keyword>
<comment type="caution">
    <text evidence="2">The sequence shown here is derived from an EMBL/GenBank/DDBJ whole genome shotgun (WGS) entry which is preliminary data.</text>
</comment>
<name>A0ABN7NKN8_TIMPD</name>
<feature type="region of interest" description="Disordered" evidence="1">
    <location>
        <begin position="40"/>
        <end position="74"/>
    </location>
</feature>
<evidence type="ECO:0000313" key="2">
    <source>
        <dbReference type="EMBL" id="CAG2056413.1"/>
    </source>
</evidence>
<feature type="compositionally biased region" description="Polar residues" evidence="1">
    <location>
        <begin position="45"/>
        <end position="60"/>
    </location>
</feature>
<feature type="region of interest" description="Disordered" evidence="1">
    <location>
        <begin position="288"/>
        <end position="310"/>
    </location>
</feature>
<gene>
    <name evidence="2" type="ORF">TPAB3V08_LOCUS3405</name>
</gene>
<protein>
    <submittedName>
        <fullName evidence="2">Uncharacterized protein</fullName>
    </submittedName>
</protein>
<proteinExistence type="predicted"/>
<dbReference type="Proteomes" id="UP001153148">
    <property type="component" value="Unassembled WGS sequence"/>
</dbReference>
<reference evidence="2" key="1">
    <citation type="submission" date="2021-03" db="EMBL/GenBank/DDBJ databases">
        <authorList>
            <person name="Tran Van P."/>
        </authorList>
    </citation>
    <scope>NUCLEOTIDE SEQUENCE</scope>
</reference>
<dbReference type="EMBL" id="CAJPIN010003811">
    <property type="protein sequence ID" value="CAG2056413.1"/>
    <property type="molecule type" value="Genomic_DNA"/>
</dbReference>
<evidence type="ECO:0000313" key="3">
    <source>
        <dbReference type="Proteomes" id="UP001153148"/>
    </source>
</evidence>